<proteinExistence type="inferred from homology"/>
<dbReference type="Proteomes" id="UP000682877">
    <property type="component" value="Chromosome 1"/>
</dbReference>
<dbReference type="InterPro" id="IPR000719">
    <property type="entry name" value="Prot_kinase_dom"/>
</dbReference>
<dbReference type="Pfam" id="PF00069">
    <property type="entry name" value="Pkinase"/>
    <property type="match status" value="1"/>
</dbReference>
<dbReference type="Gene3D" id="3.30.200.20">
    <property type="entry name" value="Phosphorylase Kinase, domain 1"/>
    <property type="match status" value="1"/>
</dbReference>
<evidence type="ECO:0000313" key="5">
    <source>
        <dbReference type="Proteomes" id="UP000682877"/>
    </source>
</evidence>
<dbReference type="InterPro" id="IPR047173">
    <property type="entry name" value="STRAD_A/B-like"/>
</dbReference>
<gene>
    <name evidence="4" type="ORF">AARE701A_LOCUS1972</name>
</gene>
<evidence type="ECO:0000313" key="4">
    <source>
        <dbReference type="EMBL" id="CAE5958366.1"/>
    </source>
</evidence>
<reference evidence="4" key="1">
    <citation type="submission" date="2021-01" db="EMBL/GenBank/DDBJ databases">
        <authorList>
            <person name="Bezrukov I."/>
        </authorList>
    </citation>
    <scope>NUCLEOTIDE SEQUENCE</scope>
</reference>
<keyword evidence="5" id="KW-1185">Reference proteome</keyword>
<protein>
    <recommendedName>
        <fullName evidence="3">Protein kinase domain-containing protein</fullName>
    </recommendedName>
</protein>
<dbReference type="Gene3D" id="1.10.510.10">
    <property type="entry name" value="Transferase(Phosphotransferase) domain 1"/>
    <property type="match status" value="1"/>
</dbReference>
<dbReference type="EMBL" id="LR999451">
    <property type="protein sequence ID" value="CAE5958366.1"/>
    <property type="molecule type" value="Genomic_DNA"/>
</dbReference>
<dbReference type="GO" id="GO:0005524">
    <property type="term" value="F:ATP binding"/>
    <property type="evidence" value="ECO:0007669"/>
    <property type="project" value="InterPro"/>
</dbReference>
<dbReference type="GO" id="GO:0004672">
    <property type="term" value="F:protein kinase activity"/>
    <property type="evidence" value="ECO:0007669"/>
    <property type="project" value="InterPro"/>
</dbReference>
<sequence>MTSSSGTKFPLAAKDYELLEKIGDGVYRARCILLDEIVAIKIWNLEKCTNDLETIKKEVQRLSLIDHPNLLRSHCSFIDGSSLWIVMPYMSCGSCLNIMKSVYPNGLEEPVIAIFLREILNALVYLHGLGYIHGNVKAGNILVDSEGTVKLGVERMPTSSGNTFVGTPCWIAPEEDTQQVDGYDFKLDIWSFGVTALELAHGHSPFSKYPHTVAPPLTLQNSPCPDYEEDNKFSKSFRELVAACLIKDLEKRPTASKLLEYPFLQHTLSTEYLASTILDSLYPLGERFRKLKEEEAKLVKGIDGNNEKLSQVTIEALLTSGKPASPVNPVSCNAAQILPMLQNLVIQNDIQRERLISLMQLYDPNAEIRIPVVNTEGGQISTPETDLLSEVHVLQQSVKKLEEEVEKQKTENAKLEEQINRLTRITDP</sequence>
<name>A0A8S1ZGY2_ARAAE</name>
<dbReference type="PROSITE" id="PS50011">
    <property type="entry name" value="PROTEIN_KINASE_DOM"/>
    <property type="match status" value="1"/>
</dbReference>
<feature type="domain" description="Protein kinase" evidence="3">
    <location>
        <begin position="16"/>
        <end position="264"/>
    </location>
</feature>
<dbReference type="PANTHER" id="PTHR48014:SF18">
    <property type="entry name" value="PROTEIN KINASE SUPERFAMILY PROTEIN"/>
    <property type="match status" value="1"/>
</dbReference>
<dbReference type="PANTHER" id="PTHR48014">
    <property type="entry name" value="SERINE/THREONINE-PROTEIN KINASE FRAY2"/>
    <property type="match status" value="1"/>
</dbReference>
<evidence type="ECO:0000256" key="1">
    <source>
        <dbReference type="ARBA" id="ARBA00008874"/>
    </source>
</evidence>
<dbReference type="InterPro" id="IPR011009">
    <property type="entry name" value="Kinase-like_dom_sf"/>
</dbReference>
<evidence type="ECO:0000256" key="2">
    <source>
        <dbReference type="SAM" id="Coils"/>
    </source>
</evidence>
<dbReference type="SUPFAM" id="SSF56112">
    <property type="entry name" value="Protein kinase-like (PK-like)"/>
    <property type="match status" value="1"/>
</dbReference>
<comment type="similarity">
    <text evidence="1">Belongs to the protein kinase superfamily. STE Ser/Thr protein kinase family. STE20 subfamily.</text>
</comment>
<dbReference type="GO" id="GO:0043539">
    <property type="term" value="F:protein serine/threonine kinase activator activity"/>
    <property type="evidence" value="ECO:0007669"/>
    <property type="project" value="InterPro"/>
</dbReference>
<feature type="coiled-coil region" evidence="2">
    <location>
        <begin position="384"/>
        <end position="425"/>
    </location>
</feature>
<evidence type="ECO:0000259" key="3">
    <source>
        <dbReference type="PROSITE" id="PS50011"/>
    </source>
</evidence>
<accession>A0A8S1ZGY2</accession>
<keyword evidence="2" id="KW-0175">Coiled coil</keyword>
<dbReference type="AlphaFoldDB" id="A0A8S1ZGY2"/>
<organism evidence="4 5">
    <name type="scientific">Arabidopsis arenosa</name>
    <name type="common">Sand rock-cress</name>
    <name type="synonym">Cardaminopsis arenosa</name>
    <dbReference type="NCBI Taxonomy" id="38785"/>
    <lineage>
        <taxon>Eukaryota</taxon>
        <taxon>Viridiplantae</taxon>
        <taxon>Streptophyta</taxon>
        <taxon>Embryophyta</taxon>
        <taxon>Tracheophyta</taxon>
        <taxon>Spermatophyta</taxon>
        <taxon>Magnoliopsida</taxon>
        <taxon>eudicotyledons</taxon>
        <taxon>Gunneridae</taxon>
        <taxon>Pentapetalae</taxon>
        <taxon>rosids</taxon>
        <taxon>malvids</taxon>
        <taxon>Brassicales</taxon>
        <taxon>Brassicaceae</taxon>
        <taxon>Camelineae</taxon>
        <taxon>Arabidopsis</taxon>
    </lineage>
</organism>